<keyword evidence="4 10" id="KW-0067">ATP-binding</keyword>
<proteinExistence type="predicted"/>
<dbReference type="PROSITE" id="PS50893">
    <property type="entry name" value="ABC_TRANSPORTER_2"/>
    <property type="match status" value="1"/>
</dbReference>
<dbReference type="SMART" id="SM00382">
    <property type="entry name" value="AAA"/>
    <property type="match status" value="1"/>
</dbReference>
<keyword evidence="6 7" id="KW-0472">Membrane</keyword>
<feature type="domain" description="ABC transporter" evidence="8">
    <location>
        <begin position="354"/>
        <end position="565"/>
    </location>
</feature>
<dbReference type="InterPro" id="IPR003439">
    <property type="entry name" value="ABC_transporter-like_ATP-bd"/>
</dbReference>
<evidence type="ECO:0000256" key="3">
    <source>
        <dbReference type="ARBA" id="ARBA00022741"/>
    </source>
</evidence>
<feature type="domain" description="ABC transmembrane type-1" evidence="9">
    <location>
        <begin position="33"/>
        <end position="320"/>
    </location>
</feature>
<dbReference type="InterPro" id="IPR017871">
    <property type="entry name" value="ABC_transporter-like_CS"/>
</dbReference>
<keyword evidence="3" id="KW-0547">Nucleotide-binding</keyword>
<sequence>MKGRRAKKTDPAATRLELMTEPVRQTLRSAGDLGTLSALLWLVQAGAVALAVGDMLEPEGGLPGGVAVYALVYILVGILRAALDSRSGALAFAAADWVLANERDRLIARESRRRTDDPARQPAAKTATLAAEKLAALTPYLIRYAPAKRRAAVMPPVILAVSFLFSWAVGLVLLVAGPLIPVFMALVGIAAKEASERQMEELSDMNVLLLERLTALVDIRLLDAAGRTTAQFQEAADRLRKRTMEVLRIAFLSSTVLELFAALGIAMVAVYVGFALLGELGFGAWATPLTVSEGVFLLLLAPDYFQPLRDLAAAWHDKADASAVARELSALEAEEETAFLGSGTAVAPMSAGALSVRGLVHRLPGGTRIRYPDFDLEPGETLAVTGPSGVGKSSLLRLLAGLDAPEAGEIKLGDTVLSGETADAWRAQLGWMPQAPRFLSGSLKANLTLAARPGDDRPLDAALDRAAAREVVETLPRGLHTQLGETGMGVSGGEARRLILARAAHAEPALLLADEPTADLDEETATQVAEGLLGLARSGAALVVATHDAGLAKRMDKEIVLEPDR</sequence>
<comment type="caution">
    <text evidence="10">The sequence shown here is derived from an EMBL/GenBank/DDBJ whole genome shotgun (WGS) entry which is preliminary data.</text>
</comment>
<evidence type="ECO:0000259" key="8">
    <source>
        <dbReference type="PROSITE" id="PS50893"/>
    </source>
</evidence>
<feature type="transmembrane region" description="Helical" evidence="7">
    <location>
        <begin position="151"/>
        <end position="169"/>
    </location>
</feature>
<dbReference type="PANTHER" id="PTHR24221">
    <property type="entry name" value="ATP-BINDING CASSETTE SUB-FAMILY B"/>
    <property type="match status" value="1"/>
</dbReference>
<protein>
    <submittedName>
        <fullName evidence="10">ATP-binding cassette subfamily C protein CydD</fullName>
    </submittedName>
</protein>
<dbReference type="GO" id="GO:0005524">
    <property type="term" value="F:ATP binding"/>
    <property type="evidence" value="ECO:0007669"/>
    <property type="project" value="UniProtKB-KW"/>
</dbReference>
<name>A0ABV3XRF0_9RHOB</name>
<comment type="subcellular location">
    <subcellularLocation>
        <location evidence="1">Cell membrane</location>
        <topology evidence="1">Multi-pass membrane protein</topology>
    </subcellularLocation>
</comment>
<organism evidence="10 11">
    <name type="scientific">Rhodovulum iodosum</name>
    <dbReference type="NCBI Taxonomy" id="68291"/>
    <lineage>
        <taxon>Bacteria</taxon>
        <taxon>Pseudomonadati</taxon>
        <taxon>Pseudomonadota</taxon>
        <taxon>Alphaproteobacteria</taxon>
        <taxon>Rhodobacterales</taxon>
        <taxon>Paracoccaceae</taxon>
        <taxon>Rhodovulum</taxon>
    </lineage>
</organism>
<evidence type="ECO:0000259" key="9">
    <source>
        <dbReference type="PROSITE" id="PS50929"/>
    </source>
</evidence>
<evidence type="ECO:0000313" key="10">
    <source>
        <dbReference type="EMBL" id="MEX5727375.1"/>
    </source>
</evidence>
<reference evidence="10 11" key="1">
    <citation type="submission" date="2024-06" db="EMBL/GenBank/DDBJ databases">
        <title>Genome of Rhodovulum iodosum, a marine photoferrotroph.</title>
        <authorList>
            <person name="Bianchini G."/>
            <person name="Nikeleit V."/>
            <person name="Kappler A."/>
            <person name="Bryce C."/>
            <person name="Sanchez-Baracaldo P."/>
        </authorList>
    </citation>
    <scope>NUCLEOTIDE SEQUENCE [LARGE SCALE GENOMIC DNA]</scope>
    <source>
        <strain evidence="10 11">UT/N1</strain>
    </source>
</reference>
<evidence type="ECO:0000256" key="6">
    <source>
        <dbReference type="ARBA" id="ARBA00023136"/>
    </source>
</evidence>
<dbReference type="Gene3D" id="3.40.50.300">
    <property type="entry name" value="P-loop containing nucleotide triphosphate hydrolases"/>
    <property type="match status" value="1"/>
</dbReference>
<keyword evidence="11" id="KW-1185">Reference proteome</keyword>
<evidence type="ECO:0000256" key="5">
    <source>
        <dbReference type="ARBA" id="ARBA00022989"/>
    </source>
</evidence>
<dbReference type="InterPro" id="IPR011527">
    <property type="entry name" value="ABC1_TM_dom"/>
</dbReference>
<accession>A0ABV3XRF0</accession>
<dbReference type="InterPro" id="IPR036640">
    <property type="entry name" value="ABC1_TM_sf"/>
</dbReference>
<dbReference type="InterPro" id="IPR039421">
    <property type="entry name" value="Type_1_exporter"/>
</dbReference>
<evidence type="ECO:0000256" key="7">
    <source>
        <dbReference type="SAM" id="Phobius"/>
    </source>
</evidence>
<dbReference type="InterPro" id="IPR014216">
    <property type="entry name" value="ABC_transptr_CydD"/>
</dbReference>
<dbReference type="InterPro" id="IPR003593">
    <property type="entry name" value="AAA+_ATPase"/>
</dbReference>
<gene>
    <name evidence="10" type="ORF">Ga0609869_000728</name>
</gene>
<dbReference type="SUPFAM" id="SSF90123">
    <property type="entry name" value="ABC transporter transmembrane region"/>
    <property type="match status" value="1"/>
</dbReference>
<dbReference type="CDD" id="cd18584">
    <property type="entry name" value="ABC_6TM_AarD_CydD"/>
    <property type="match status" value="1"/>
</dbReference>
<dbReference type="InterPro" id="IPR027417">
    <property type="entry name" value="P-loop_NTPase"/>
</dbReference>
<dbReference type="NCBIfam" id="TIGR02857">
    <property type="entry name" value="CydD"/>
    <property type="match status" value="1"/>
</dbReference>
<feature type="transmembrane region" description="Helical" evidence="7">
    <location>
        <begin position="249"/>
        <end position="276"/>
    </location>
</feature>
<feature type="transmembrane region" description="Helical" evidence="7">
    <location>
        <begin position="175"/>
        <end position="191"/>
    </location>
</feature>
<keyword evidence="5 7" id="KW-1133">Transmembrane helix</keyword>
<dbReference type="PANTHER" id="PTHR24221:SF261">
    <property type="entry name" value="GLUTATHIONE_L-CYSTEINE TRANSPORT SYSTEM ATP-BINDING_PERMEASE PROTEIN CYDD"/>
    <property type="match status" value="1"/>
</dbReference>
<dbReference type="Proteomes" id="UP001560019">
    <property type="component" value="Unassembled WGS sequence"/>
</dbReference>
<evidence type="ECO:0000256" key="4">
    <source>
        <dbReference type="ARBA" id="ARBA00022840"/>
    </source>
</evidence>
<dbReference type="SUPFAM" id="SSF52540">
    <property type="entry name" value="P-loop containing nucleoside triphosphate hydrolases"/>
    <property type="match status" value="1"/>
</dbReference>
<dbReference type="Gene3D" id="1.20.1560.10">
    <property type="entry name" value="ABC transporter type 1, transmembrane domain"/>
    <property type="match status" value="1"/>
</dbReference>
<dbReference type="Pfam" id="PF00005">
    <property type="entry name" value="ABC_tran"/>
    <property type="match status" value="1"/>
</dbReference>
<feature type="transmembrane region" description="Helical" evidence="7">
    <location>
        <begin position="33"/>
        <end position="52"/>
    </location>
</feature>
<evidence type="ECO:0000256" key="2">
    <source>
        <dbReference type="ARBA" id="ARBA00022692"/>
    </source>
</evidence>
<dbReference type="PROSITE" id="PS00211">
    <property type="entry name" value="ABC_TRANSPORTER_1"/>
    <property type="match status" value="1"/>
</dbReference>
<dbReference type="PROSITE" id="PS50929">
    <property type="entry name" value="ABC_TM1F"/>
    <property type="match status" value="1"/>
</dbReference>
<dbReference type="EMBL" id="JBEHHI010000001">
    <property type="protein sequence ID" value="MEX5727375.1"/>
    <property type="molecule type" value="Genomic_DNA"/>
</dbReference>
<keyword evidence="2 7" id="KW-0812">Transmembrane</keyword>
<evidence type="ECO:0000313" key="11">
    <source>
        <dbReference type="Proteomes" id="UP001560019"/>
    </source>
</evidence>
<dbReference type="Pfam" id="PF00664">
    <property type="entry name" value="ABC_membrane"/>
    <property type="match status" value="1"/>
</dbReference>
<evidence type="ECO:0000256" key="1">
    <source>
        <dbReference type="ARBA" id="ARBA00004651"/>
    </source>
</evidence>
<feature type="transmembrane region" description="Helical" evidence="7">
    <location>
        <begin position="64"/>
        <end position="83"/>
    </location>
</feature>